<name>A0ABR1AIC4_POLSC</name>
<reference evidence="2 3" key="1">
    <citation type="submission" date="2023-09" db="EMBL/GenBank/DDBJ databases">
        <title>Genomes of two closely related lineages of the louse Polyplax serrata with different host specificities.</title>
        <authorList>
            <person name="Martinu J."/>
            <person name="Tarabai H."/>
            <person name="Stefka J."/>
            <person name="Hypsa V."/>
        </authorList>
    </citation>
    <scope>NUCLEOTIDE SEQUENCE [LARGE SCALE GENOMIC DNA]</scope>
    <source>
        <strain evidence="2">98ZLc_SE</strain>
    </source>
</reference>
<evidence type="ECO:0000313" key="2">
    <source>
        <dbReference type="EMBL" id="KAK6620126.1"/>
    </source>
</evidence>
<feature type="compositionally biased region" description="Basic and acidic residues" evidence="1">
    <location>
        <begin position="34"/>
        <end position="51"/>
    </location>
</feature>
<evidence type="ECO:0000313" key="3">
    <source>
        <dbReference type="Proteomes" id="UP001359485"/>
    </source>
</evidence>
<organism evidence="2 3">
    <name type="scientific">Polyplax serrata</name>
    <name type="common">Common mouse louse</name>
    <dbReference type="NCBI Taxonomy" id="468196"/>
    <lineage>
        <taxon>Eukaryota</taxon>
        <taxon>Metazoa</taxon>
        <taxon>Ecdysozoa</taxon>
        <taxon>Arthropoda</taxon>
        <taxon>Hexapoda</taxon>
        <taxon>Insecta</taxon>
        <taxon>Pterygota</taxon>
        <taxon>Neoptera</taxon>
        <taxon>Paraneoptera</taxon>
        <taxon>Psocodea</taxon>
        <taxon>Troctomorpha</taxon>
        <taxon>Phthiraptera</taxon>
        <taxon>Anoplura</taxon>
        <taxon>Polyplacidae</taxon>
        <taxon>Polyplax</taxon>
    </lineage>
</organism>
<dbReference type="EMBL" id="JAWJWF010000048">
    <property type="protein sequence ID" value="KAK6620126.1"/>
    <property type="molecule type" value="Genomic_DNA"/>
</dbReference>
<sequence>MEVEFLNIERVSISQSNTHAEKVGNLRNSQRDDLDCQEMDQKRSQGKEVMLKDATSPQPTMTFLKTDETQESLPLQKPIPTTSKSARKCSRESEKNKIEKP</sequence>
<dbReference type="Proteomes" id="UP001359485">
    <property type="component" value="Unassembled WGS sequence"/>
</dbReference>
<protein>
    <submittedName>
        <fullName evidence="2">Uncharacterized protein</fullName>
    </submittedName>
</protein>
<proteinExistence type="predicted"/>
<feature type="region of interest" description="Disordered" evidence="1">
    <location>
        <begin position="34"/>
        <end position="101"/>
    </location>
</feature>
<gene>
    <name evidence="2" type="ORF">RUM44_006526</name>
</gene>
<evidence type="ECO:0000256" key="1">
    <source>
        <dbReference type="SAM" id="MobiDB-lite"/>
    </source>
</evidence>
<accession>A0ABR1AIC4</accession>
<keyword evidence="3" id="KW-1185">Reference proteome</keyword>
<feature type="compositionally biased region" description="Basic and acidic residues" evidence="1">
    <location>
        <begin position="89"/>
        <end position="101"/>
    </location>
</feature>
<comment type="caution">
    <text evidence="2">The sequence shown here is derived from an EMBL/GenBank/DDBJ whole genome shotgun (WGS) entry which is preliminary data.</text>
</comment>